<protein>
    <submittedName>
        <fullName evidence="3">Replication initiator protein A (RepA) N-terminus</fullName>
    </submittedName>
</protein>
<evidence type="ECO:0000259" key="2">
    <source>
        <dbReference type="Pfam" id="PF06970"/>
    </source>
</evidence>
<dbReference type="InterPro" id="IPR010724">
    <property type="entry name" value="RepA_N"/>
</dbReference>
<reference evidence="3" key="1">
    <citation type="submission" date="2014-07" db="EMBL/GenBank/DDBJ databases">
        <authorList>
            <person name="Hornung V.Bastian."/>
        </authorList>
    </citation>
    <scope>NUCLEOTIDE SEQUENCE</scope>
    <source>
        <strain evidence="3">PCE-S</strain>
    </source>
</reference>
<proteinExistence type="predicted"/>
<feature type="domain" description="Replication initiator A N-terminal" evidence="2">
    <location>
        <begin position="25"/>
        <end position="106"/>
    </location>
</feature>
<dbReference type="RefSeq" id="WP_208925361.1">
    <property type="nucleotide sequence ID" value="NZ_LK996017.1"/>
</dbReference>
<gene>
    <name evidence="3" type="ORF">DPCES_0948</name>
</gene>
<dbReference type="Pfam" id="PF06970">
    <property type="entry name" value="RepA_N"/>
    <property type="match status" value="1"/>
</dbReference>
<dbReference type="AlphaFoldDB" id="A0A098AXJ2"/>
<sequence>MAAFTLEELRHSYEFYQAYERKTDRYIKIPKQLYSCPFYRKYLTPTTREIYAFLKDRMSLSEETTRNGNNSFVDENGYIYLIFTREKIIEKLAISKQTVADAFKMLNLTGLIYEKRMGRGLANRIYIGKVLYLTEEVAQEYIANLEKYLATVQKSKNSTSNNRKKEWSKNLTSKSLNNGSPKVKKLDANNTDIINTNLIVEVGGVCEADKYEGEGQLELNIEEVFTENICDLKPLNREKLRLLCKQWGRSYILTVIEYCTEIGMRTYAGFNTVIQSFIAENLKTPDEINQHIDDYRKKHKENKKNTRKSKIVAPVISSYQKVDKYKDFYLS</sequence>
<dbReference type="PATRIC" id="fig|49338.4.peg.1020"/>
<accession>A0A098AXJ2</accession>
<dbReference type="EMBL" id="LK996017">
    <property type="protein sequence ID" value="CDX00835.1"/>
    <property type="molecule type" value="Genomic_DNA"/>
</dbReference>
<evidence type="ECO:0000256" key="1">
    <source>
        <dbReference type="SAM" id="MobiDB-lite"/>
    </source>
</evidence>
<organism evidence="3">
    <name type="scientific">Desulfitobacterium hafniense</name>
    <name type="common">Desulfitobacterium frappieri</name>
    <dbReference type="NCBI Taxonomy" id="49338"/>
    <lineage>
        <taxon>Bacteria</taxon>
        <taxon>Bacillati</taxon>
        <taxon>Bacillota</taxon>
        <taxon>Clostridia</taxon>
        <taxon>Eubacteriales</taxon>
        <taxon>Desulfitobacteriaceae</taxon>
        <taxon>Desulfitobacterium</taxon>
    </lineage>
</organism>
<feature type="region of interest" description="Disordered" evidence="1">
    <location>
        <begin position="159"/>
        <end position="183"/>
    </location>
</feature>
<evidence type="ECO:0000313" key="3">
    <source>
        <dbReference type="EMBL" id="CDX00835.1"/>
    </source>
</evidence>
<name>A0A098AXJ2_DESHA</name>
<feature type="compositionally biased region" description="Polar residues" evidence="1">
    <location>
        <begin position="169"/>
        <end position="180"/>
    </location>
</feature>